<reference evidence="2" key="1">
    <citation type="submission" date="2022-11" db="EMBL/GenBank/DDBJ databases">
        <title>Chromosome-level genome of Pogonophryne albipinna.</title>
        <authorList>
            <person name="Jo E."/>
        </authorList>
    </citation>
    <scope>NUCLEOTIDE SEQUENCE</scope>
    <source>
        <strain evidence="2">SGF0006</strain>
        <tissue evidence="2">Muscle</tissue>
    </source>
</reference>
<name>A0AAD6AU27_9TELE</name>
<feature type="region of interest" description="Disordered" evidence="1">
    <location>
        <begin position="41"/>
        <end position="79"/>
    </location>
</feature>
<dbReference type="EMBL" id="JAPTMU010000015">
    <property type="protein sequence ID" value="KAJ4931361.1"/>
    <property type="molecule type" value="Genomic_DNA"/>
</dbReference>
<dbReference type="Proteomes" id="UP001219934">
    <property type="component" value="Unassembled WGS sequence"/>
</dbReference>
<organism evidence="2 3">
    <name type="scientific">Pogonophryne albipinna</name>
    <dbReference type="NCBI Taxonomy" id="1090488"/>
    <lineage>
        <taxon>Eukaryota</taxon>
        <taxon>Metazoa</taxon>
        <taxon>Chordata</taxon>
        <taxon>Craniata</taxon>
        <taxon>Vertebrata</taxon>
        <taxon>Euteleostomi</taxon>
        <taxon>Actinopterygii</taxon>
        <taxon>Neopterygii</taxon>
        <taxon>Teleostei</taxon>
        <taxon>Neoteleostei</taxon>
        <taxon>Acanthomorphata</taxon>
        <taxon>Eupercaria</taxon>
        <taxon>Perciformes</taxon>
        <taxon>Notothenioidei</taxon>
        <taxon>Pogonophryne</taxon>
    </lineage>
</organism>
<sequence length="88" mass="9801">MKVLRQLLKKKEEVLVEKRGGGGVVVDVWDELPFVRRQGHCSPTHNVDTPETAKIRTFGPPADRPPSAPPSAVSDESDRNAFFYASFH</sequence>
<dbReference type="AlphaFoldDB" id="A0AAD6AU27"/>
<gene>
    <name evidence="2" type="ORF">JOQ06_025658</name>
</gene>
<accession>A0AAD6AU27</accession>
<keyword evidence="3" id="KW-1185">Reference proteome</keyword>
<protein>
    <submittedName>
        <fullName evidence="2">Uncharacterized protein</fullName>
    </submittedName>
</protein>
<comment type="caution">
    <text evidence="2">The sequence shown here is derived from an EMBL/GenBank/DDBJ whole genome shotgun (WGS) entry which is preliminary data.</text>
</comment>
<evidence type="ECO:0000313" key="3">
    <source>
        <dbReference type="Proteomes" id="UP001219934"/>
    </source>
</evidence>
<evidence type="ECO:0000313" key="2">
    <source>
        <dbReference type="EMBL" id="KAJ4931361.1"/>
    </source>
</evidence>
<evidence type="ECO:0000256" key="1">
    <source>
        <dbReference type="SAM" id="MobiDB-lite"/>
    </source>
</evidence>
<proteinExistence type="predicted"/>